<organism evidence="2 3">
    <name type="scientific">Corallococcus terminator</name>
    <dbReference type="NCBI Taxonomy" id="2316733"/>
    <lineage>
        <taxon>Bacteria</taxon>
        <taxon>Pseudomonadati</taxon>
        <taxon>Myxococcota</taxon>
        <taxon>Myxococcia</taxon>
        <taxon>Myxococcales</taxon>
        <taxon>Cystobacterineae</taxon>
        <taxon>Myxococcaceae</taxon>
        <taxon>Corallococcus</taxon>
    </lineage>
</organism>
<dbReference type="Pfam" id="PF13302">
    <property type="entry name" value="Acetyltransf_3"/>
    <property type="match status" value="1"/>
</dbReference>
<evidence type="ECO:0000259" key="1">
    <source>
        <dbReference type="PROSITE" id="PS51186"/>
    </source>
</evidence>
<protein>
    <submittedName>
        <fullName evidence="2">N-acetyltransferase</fullName>
    </submittedName>
</protein>
<keyword evidence="3" id="KW-1185">Reference proteome</keyword>
<dbReference type="AlphaFoldDB" id="A0A3A8IBK4"/>
<dbReference type="GO" id="GO:0008999">
    <property type="term" value="F:protein-N-terminal-alanine acetyltransferase activity"/>
    <property type="evidence" value="ECO:0007669"/>
    <property type="project" value="TreeGrafter"/>
</dbReference>
<dbReference type="EMBL" id="RAVZ01000236">
    <property type="protein sequence ID" value="RKG79888.1"/>
    <property type="molecule type" value="Genomic_DNA"/>
</dbReference>
<reference evidence="3" key="1">
    <citation type="submission" date="2018-09" db="EMBL/GenBank/DDBJ databases">
        <authorList>
            <person name="Livingstone P.G."/>
            <person name="Whitworth D.E."/>
        </authorList>
    </citation>
    <scope>NUCLEOTIDE SEQUENCE [LARGE SCALE GENOMIC DNA]</scope>
    <source>
        <strain evidence="3">CA054A</strain>
    </source>
</reference>
<dbReference type="OrthoDB" id="9804153at2"/>
<comment type="caution">
    <text evidence="2">The sequence shown here is derived from an EMBL/GenBank/DDBJ whole genome shotgun (WGS) entry which is preliminary data.</text>
</comment>
<proteinExistence type="predicted"/>
<accession>A0A3A8IBK4</accession>
<keyword evidence="2" id="KW-0808">Transferase</keyword>
<gene>
    <name evidence="2" type="ORF">D7V88_28180</name>
</gene>
<dbReference type="SUPFAM" id="SSF55729">
    <property type="entry name" value="Acyl-CoA N-acyltransferases (Nat)"/>
    <property type="match status" value="1"/>
</dbReference>
<dbReference type="InterPro" id="IPR016181">
    <property type="entry name" value="Acyl_CoA_acyltransferase"/>
</dbReference>
<evidence type="ECO:0000313" key="2">
    <source>
        <dbReference type="EMBL" id="RKG79888.1"/>
    </source>
</evidence>
<dbReference type="Gene3D" id="3.40.630.30">
    <property type="match status" value="1"/>
</dbReference>
<evidence type="ECO:0000313" key="3">
    <source>
        <dbReference type="Proteomes" id="UP000268094"/>
    </source>
</evidence>
<dbReference type="PANTHER" id="PTHR43441">
    <property type="entry name" value="RIBOSOMAL-PROTEIN-SERINE ACETYLTRANSFERASE"/>
    <property type="match status" value="1"/>
</dbReference>
<dbReference type="Proteomes" id="UP000268094">
    <property type="component" value="Unassembled WGS sequence"/>
</dbReference>
<dbReference type="PROSITE" id="PS51186">
    <property type="entry name" value="GNAT"/>
    <property type="match status" value="1"/>
</dbReference>
<name>A0A3A8IBK4_9BACT</name>
<dbReference type="RefSeq" id="WP_120543721.1">
    <property type="nucleotide sequence ID" value="NZ_RAVZ01000236.1"/>
</dbReference>
<feature type="domain" description="N-acetyltransferase" evidence="1">
    <location>
        <begin position="17"/>
        <end position="184"/>
    </location>
</feature>
<dbReference type="GO" id="GO:1990189">
    <property type="term" value="F:protein N-terminal-serine acetyltransferase activity"/>
    <property type="evidence" value="ECO:0007669"/>
    <property type="project" value="TreeGrafter"/>
</dbReference>
<dbReference type="InterPro" id="IPR051908">
    <property type="entry name" value="Ribosomal_N-acetyltransferase"/>
</dbReference>
<dbReference type="InterPro" id="IPR000182">
    <property type="entry name" value="GNAT_dom"/>
</dbReference>
<sequence>MSLFAATLPLPEAPSPFQLRLLSMADADALIAMYSDEEVARSLNFEVPVRPETIRKKLAGDLEVMRRGESFRWVLSTREDPSALGYLTLFNWSAKDRRAEVGYMVARKLWGQGVMKAILPVLVRFGFEQMGLHRMEALVSVANPTSLRVLTRGGFHQEGVLRGYRPSGTGDGFVDMIILSMLQPEWRASIAK</sequence>
<dbReference type="PANTHER" id="PTHR43441:SF11">
    <property type="entry name" value="RIBOSOMAL-PROTEIN-SERINE ACETYLTRANSFERASE"/>
    <property type="match status" value="1"/>
</dbReference>
<dbReference type="GO" id="GO:0005737">
    <property type="term" value="C:cytoplasm"/>
    <property type="evidence" value="ECO:0007669"/>
    <property type="project" value="TreeGrafter"/>
</dbReference>